<accession>A0ABT6ZVT5</accession>
<protein>
    <recommendedName>
        <fullName evidence="3">Secreted protein</fullName>
    </recommendedName>
</protein>
<proteinExistence type="predicted"/>
<keyword evidence="2" id="KW-1185">Reference proteome</keyword>
<organism evidence="1 2">
    <name type="scientific">Streptomyces iconiensis</name>
    <dbReference type="NCBI Taxonomy" id="1384038"/>
    <lineage>
        <taxon>Bacteria</taxon>
        <taxon>Bacillati</taxon>
        <taxon>Actinomycetota</taxon>
        <taxon>Actinomycetes</taxon>
        <taxon>Kitasatosporales</taxon>
        <taxon>Streptomycetaceae</taxon>
        <taxon>Streptomyces</taxon>
    </lineage>
</organism>
<evidence type="ECO:0000313" key="2">
    <source>
        <dbReference type="Proteomes" id="UP001214441"/>
    </source>
</evidence>
<dbReference type="RefSeq" id="WP_274044730.1">
    <property type="nucleotide sequence ID" value="NZ_JANCPR020000012.1"/>
</dbReference>
<name>A0ABT6ZVT5_9ACTN</name>
<reference evidence="1 2" key="1">
    <citation type="submission" date="2023-05" db="EMBL/GenBank/DDBJ databases">
        <title>Streptantibioticus silvisoli sp. nov., acidotolerant actinomycetes 1 from pine litter.</title>
        <authorList>
            <person name="Swiecimska M."/>
            <person name="Golinska P."/>
            <person name="Sangal V."/>
            <person name="Wachnowicz B."/>
            <person name="Goodfellow M."/>
        </authorList>
    </citation>
    <scope>NUCLEOTIDE SEQUENCE [LARGE SCALE GENOMIC DNA]</scope>
    <source>
        <strain evidence="1 2">DSM 42109</strain>
    </source>
</reference>
<gene>
    <name evidence="1" type="ORF">NMN56_014615</name>
</gene>
<evidence type="ECO:0008006" key="3">
    <source>
        <dbReference type="Google" id="ProtNLM"/>
    </source>
</evidence>
<sequence length="195" mass="21747">MKPNLRHGRRGKAGRPLLFLDVDGPLNPFAARLDPRLNPRMRGYRTHHLTPPAYAARLAAGGRTAKPVRVRLNPAHGAELLRLGFDLVWATAWGADANTCIGPLIGLPRLPVIEWPDMGRPELEPELDGLLWKTRRLVAWSEGRPFAWVDDAITRTERRFVSARHPGPALLHQVDPRLGLRTGDFTALARWAAGH</sequence>
<evidence type="ECO:0000313" key="1">
    <source>
        <dbReference type="EMBL" id="MDJ1133176.1"/>
    </source>
</evidence>
<dbReference type="Proteomes" id="UP001214441">
    <property type="component" value="Unassembled WGS sequence"/>
</dbReference>
<dbReference type="EMBL" id="JANCPR020000012">
    <property type="protein sequence ID" value="MDJ1133176.1"/>
    <property type="molecule type" value="Genomic_DNA"/>
</dbReference>
<comment type="caution">
    <text evidence="1">The sequence shown here is derived from an EMBL/GenBank/DDBJ whole genome shotgun (WGS) entry which is preliminary data.</text>
</comment>